<proteinExistence type="predicted"/>
<name>A0A6S6UAC2_9BACT</name>
<organism evidence="1">
    <name type="scientific">uncultured Sulfurovum sp</name>
    <dbReference type="NCBI Taxonomy" id="269237"/>
    <lineage>
        <taxon>Bacteria</taxon>
        <taxon>Pseudomonadati</taxon>
        <taxon>Campylobacterota</taxon>
        <taxon>Epsilonproteobacteria</taxon>
        <taxon>Campylobacterales</taxon>
        <taxon>Sulfurovaceae</taxon>
        <taxon>Sulfurovum</taxon>
        <taxon>environmental samples</taxon>
    </lineage>
</organism>
<evidence type="ECO:0000313" key="1">
    <source>
        <dbReference type="EMBL" id="CAA6824586.1"/>
    </source>
</evidence>
<reference evidence="1" key="1">
    <citation type="submission" date="2020-01" db="EMBL/GenBank/DDBJ databases">
        <authorList>
            <person name="Meier V. D."/>
            <person name="Meier V D."/>
        </authorList>
    </citation>
    <scope>NUCLEOTIDE SEQUENCE</scope>
    <source>
        <strain evidence="1">HLG_WM_MAG_01</strain>
    </source>
</reference>
<dbReference type="SUPFAM" id="SSF144052">
    <property type="entry name" value="Thermophilic metalloprotease-like"/>
    <property type="match status" value="1"/>
</dbReference>
<gene>
    <name evidence="1" type="ORF">HELGO_WM21004</name>
</gene>
<dbReference type="EMBL" id="CACVAS010000120">
    <property type="protein sequence ID" value="CAA6824586.1"/>
    <property type="molecule type" value="Genomic_DNA"/>
</dbReference>
<evidence type="ECO:0008006" key="2">
    <source>
        <dbReference type="Google" id="ProtNLM"/>
    </source>
</evidence>
<accession>A0A6S6UAC2</accession>
<protein>
    <recommendedName>
        <fullName evidence="2">Leucyl aminopeptidase (Aminopeptidase T)</fullName>
    </recommendedName>
</protein>
<sequence>MSTHLIQNASQNLSDVLHDVFGHDDSSTALVIYDLDSPLSTLLSEAYRIALPKGIFINFHDTDAQDILSQIDTLKAGDFVALVQSKSFRLSAFRIRIELFKMKIKVAEHPHLGRMPTDEEVRLYVNALAYDKTYYHHTGHTLKNIINEAEGAVVHSGKEKLIYRGGFEDAKINIGDYSEMKNMGGQFPIGEVFTEATELTSLKGRTNIIAFGDTNYQVNIPPHPITIIIEGGQIVATENATEEFEAVLNMIKEEENVIWVRELGLGLNRAFGKDRHLSDMGTFERMCGLHLSLGAKHGIYAKEGMKRNSGKFHIDVMLDTDTLTIDDTVVFDGEKWVV</sequence>
<dbReference type="AlphaFoldDB" id="A0A6S6UAC2"/>